<dbReference type="RefSeq" id="WP_126077755.1">
    <property type="nucleotide sequence ID" value="NZ_CP051166.1"/>
</dbReference>
<accession>A0A430HCR0</accession>
<feature type="transmembrane region" description="Helical" evidence="1">
    <location>
        <begin position="20"/>
        <end position="46"/>
    </location>
</feature>
<organism evidence="2 3">
    <name type="scientific">Massilia atriviolacea</name>
    <dbReference type="NCBI Taxonomy" id="2495579"/>
    <lineage>
        <taxon>Bacteria</taxon>
        <taxon>Pseudomonadati</taxon>
        <taxon>Pseudomonadota</taxon>
        <taxon>Betaproteobacteria</taxon>
        <taxon>Burkholderiales</taxon>
        <taxon>Oxalobacteraceae</taxon>
        <taxon>Telluria group</taxon>
        <taxon>Massilia</taxon>
    </lineage>
</organism>
<keyword evidence="1" id="KW-1133">Transmembrane helix</keyword>
<keyword evidence="3" id="KW-1185">Reference proteome</keyword>
<evidence type="ECO:0008006" key="4">
    <source>
        <dbReference type="Google" id="ProtNLM"/>
    </source>
</evidence>
<feature type="transmembrane region" description="Helical" evidence="1">
    <location>
        <begin position="93"/>
        <end position="111"/>
    </location>
</feature>
<comment type="caution">
    <text evidence="2">The sequence shown here is derived from an EMBL/GenBank/DDBJ whole genome shotgun (WGS) entry which is preliminary data.</text>
</comment>
<evidence type="ECO:0000313" key="2">
    <source>
        <dbReference type="EMBL" id="RSZ55287.1"/>
    </source>
</evidence>
<keyword evidence="1" id="KW-0812">Transmembrane</keyword>
<gene>
    <name evidence="2" type="ORF">EJB06_30320</name>
</gene>
<feature type="transmembrane region" description="Helical" evidence="1">
    <location>
        <begin position="67"/>
        <end position="87"/>
    </location>
</feature>
<dbReference type="Proteomes" id="UP000278085">
    <property type="component" value="Unassembled WGS sequence"/>
</dbReference>
<evidence type="ECO:0000313" key="3">
    <source>
        <dbReference type="Proteomes" id="UP000278085"/>
    </source>
</evidence>
<dbReference type="EMBL" id="RXLQ01000029">
    <property type="protein sequence ID" value="RSZ55287.1"/>
    <property type="molecule type" value="Genomic_DNA"/>
</dbReference>
<evidence type="ECO:0000256" key="1">
    <source>
        <dbReference type="SAM" id="Phobius"/>
    </source>
</evidence>
<keyword evidence="1" id="KW-0472">Membrane</keyword>
<reference evidence="2 3" key="1">
    <citation type="submission" date="2018-12" db="EMBL/GenBank/DDBJ databases">
        <authorList>
            <person name="Yang E."/>
        </authorList>
    </citation>
    <scope>NUCLEOTIDE SEQUENCE [LARGE SCALE GENOMIC DNA]</scope>
    <source>
        <strain evidence="2 3">SOD</strain>
    </source>
</reference>
<proteinExistence type="predicted"/>
<dbReference type="AlphaFoldDB" id="A0A430HCR0"/>
<sequence length="125" mass="14609">MTQDLTLERNMEEHKNMARILYIVHALALVFSLGLLSIIPLIVNYIKRGDAQGTFVYSHHSWMIRSFWWYVFWMVVAIIFLVALGWLFGLGVFIAWIIGGVAWIWKAYRLLKGFFDLEKNQAMPA</sequence>
<protein>
    <recommendedName>
        <fullName evidence="4">Transmembrane protein</fullName>
    </recommendedName>
</protein>
<name>A0A430HCR0_9BURK</name>
<dbReference type="OrthoDB" id="5405464at2"/>